<dbReference type="InterPro" id="IPR008974">
    <property type="entry name" value="TRAF-like"/>
</dbReference>
<dbReference type="InterPro" id="IPR002083">
    <property type="entry name" value="MATH/TRAF_dom"/>
</dbReference>
<reference evidence="2" key="2">
    <citation type="submission" date="2022-03" db="EMBL/GenBank/DDBJ databases">
        <title>Draft title - Genomic analysis of global carrot germplasm unveils the trajectory of domestication and the origin of high carotenoid orange carrot.</title>
        <authorList>
            <person name="Iorizzo M."/>
            <person name="Ellison S."/>
            <person name="Senalik D."/>
            <person name="Macko-Podgorni A."/>
            <person name="Grzebelus D."/>
            <person name="Bostan H."/>
            <person name="Rolling W."/>
            <person name="Curaba J."/>
            <person name="Simon P."/>
        </authorList>
    </citation>
    <scope>NUCLEOTIDE SEQUENCE</scope>
    <source>
        <tissue evidence="2">Leaf</tissue>
    </source>
</reference>
<keyword evidence="3" id="KW-1185">Reference proteome</keyword>
<dbReference type="EMBL" id="CP093347">
    <property type="protein sequence ID" value="WOH02165.1"/>
    <property type="molecule type" value="Genomic_DNA"/>
</dbReference>
<evidence type="ECO:0000259" key="1">
    <source>
        <dbReference type="PROSITE" id="PS50144"/>
    </source>
</evidence>
<dbReference type="CDD" id="cd00121">
    <property type="entry name" value="MATH"/>
    <property type="match status" value="2"/>
</dbReference>
<evidence type="ECO:0000313" key="2">
    <source>
        <dbReference type="EMBL" id="WOH02165.1"/>
    </source>
</evidence>
<sequence length="332" mass="38564">MNFLHILHMTRSNRDVPPSDYLLKIESFSLVSKAMDNYLSNYFEAGGYKWRLSIYPNGDKKADQGRSTRSDDRCISVYLMFAEPDILENGLAIDVNFKFFVYDYIQKNFLVFEYAYEQTKKFHKLKCAHGILNLMSTAEFCDASAGRYLVNDSCTFGVELFVKKNMATKAVCLSNVRMPKNDFCMMRAHIWKFDNFSKRKNKLYYSNSFMAGKRKWRLLICPRGDNQCLAAGVELADTYGMFGLNKWLKKANYNPKVYAMFALIIHDQTDVSDLSTNFRNDCWGIFSEASTCKLNRTFMDPTVLHDPSKAFILHDVLIIEAKIYHIFFDKDI</sequence>
<dbReference type="AlphaFoldDB" id="A0AAF1B144"/>
<evidence type="ECO:0000313" key="3">
    <source>
        <dbReference type="Proteomes" id="UP000077755"/>
    </source>
</evidence>
<gene>
    <name evidence="2" type="ORF">DCAR_0521553</name>
</gene>
<dbReference type="Gene3D" id="2.60.210.10">
    <property type="entry name" value="Apoptosis, Tumor Necrosis Factor Receptor Associated Protein 2, Chain A"/>
    <property type="match status" value="2"/>
</dbReference>
<feature type="domain" description="MATH" evidence="1">
    <location>
        <begin position="186"/>
        <end position="323"/>
    </location>
</feature>
<dbReference type="PROSITE" id="PS50144">
    <property type="entry name" value="MATH"/>
    <property type="match status" value="2"/>
</dbReference>
<dbReference type="PANTHER" id="PTHR46162:SF40">
    <property type="entry name" value="TRAF-LIKE FAMILY PROTEIN"/>
    <property type="match status" value="1"/>
</dbReference>
<dbReference type="SMART" id="SM00061">
    <property type="entry name" value="MATH"/>
    <property type="match status" value="2"/>
</dbReference>
<organism evidence="2 3">
    <name type="scientific">Daucus carota subsp. sativus</name>
    <name type="common">Carrot</name>
    <dbReference type="NCBI Taxonomy" id="79200"/>
    <lineage>
        <taxon>Eukaryota</taxon>
        <taxon>Viridiplantae</taxon>
        <taxon>Streptophyta</taxon>
        <taxon>Embryophyta</taxon>
        <taxon>Tracheophyta</taxon>
        <taxon>Spermatophyta</taxon>
        <taxon>Magnoliopsida</taxon>
        <taxon>eudicotyledons</taxon>
        <taxon>Gunneridae</taxon>
        <taxon>Pentapetalae</taxon>
        <taxon>asterids</taxon>
        <taxon>campanulids</taxon>
        <taxon>Apiales</taxon>
        <taxon>Apiaceae</taxon>
        <taxon>Apioideae</taxon>
        <taxon>Scandiceae</taxon>
        <taxon>Daucinae</taxon>
        <taxon>Daucus</taxon>
        <taxon>Daucus sect. Daucus</taxon>
    </lineage>
</organism>
<dbReference type="SUPFAM" id="SSF49599">
    <property type="entry name" value="TRAF domain-like"/>
    <property type="match status" value="2"/>
</dbReference>
<protein>
    <recommendedName>
        <fullName evidence="1">MATH domain-containing protein</fullName>
    </recommendedName>
</protein>
<proteinExistence type="predicted"/>
<feature type="domain" description="MATH" evidence="1">
    <location>
        <begin position="18"/>
        <end position="160"/>
    </location>
</feature>
<accession>A0AAF1B144</accession>
<dbReference type="Proteomes" id="UP000077755">
    <property type="component" value="Chromosome 5"/>
</dbReference>
<dbReference type="PANTHER" id="PTHR46162">
    <property type="entry name" value="TRAF-LIKE FAMILY PROTEIN"/>
    <property type="match status" value="1"/>
</dbReference>
<dbReference type="Pfam" id="PF22486">
    <property type="entry name" value="MATH_2"/>
    <property type="match status" value="2"/>
</dbReference>
<reference evidence="2" key="1">
    <citation type="journal article" date="2016" name="Nat. Genet.">
        <title>A high-quality carrot genome assembly provides new insights into carotenoid accumulation and asterid genome evolution.</title>
        <authorList>
            <person name="Iorizzo M."/>
            <person name="Ellison S."/>
            <person name="Senalik D."/>
            <person name="Zeng P."/>
            <person name="Satapoomin P."/>
            <person name="Huang J."/>
            <person name="Bowman M."/>
            <person name="Iovene M."/>
            <person name="Sanseverino W."/>
            <person name="Cavagnaro P."/>
            <person name="Yildiz M."/>
            <person name="Macko-Podgorni A."/>
            <person name="Moranska E."/>
            <person name="Grzebelus E."/>
            <person name="Grzebelus D."/>
            <person name="Ashrafi H."/>
            <person name="Zheng Z."/>
            <person name="Cheng S."/>
            <person name="Spooner D."/>
            <person name="Van Deynze A."/>
            <person name="Simon P."/>
        </authorList>
    </citation>
    <scope>NUCLEOTIDE SEQUENCE</scope>
    <source>
        <tissue evidence="2">Leaf</tissue>
    </source>
</reference>
<name>A0AAF1B144_DAUCS</name>